<evidence type="ECO:0000256" key="4">
    <source>
        <dbReference type="ARBA" id="ARBA00022692"/>
    </source>
</evidence>
<keyword evidence="6 7" id="KW-0472">Membrane</keyword>
<evidence type="ECO:0000256" key="3">
    <source>
        <dbReference type="ARBA" id="ARBA00022475"/>
    </source>
</evidence>
<evidence type="ECO:0000256" key="2">
    <source>
        <dbReference type="ARBA" id="ARBA00006679"/>
    </source>
</evidence>
<dbReference type="OrthoDB" id="9810206at2"/>
<protein>
    <submittedName>
        <fullName evidence="8">DoxX family protein</fullName>
    </submittedName>
</protein>
<keyword evidence="5 7" id="KW-1133">Transmembrane helix</keyword>
<keyword evidence="4 7" id="KW-0812">Transmembrane</keyword>
<evidence type="ECO:0000256" key="6">
    <source>
        <dbReference type="ARBA" id="ARBA00023136"/>
    </source>
</evidence>
<comment type="subcellular location">
    <subcellularLocation>
        <location evidence="1">Cell membrane</location>
        <topology evidence="1">Multi-pass membrane protein</topology>
    </subcellularLocation>
</comment>
<dbReference type="EMBL" id="VDFV01000014">
    <property type="protein sequence ID" value="TNC71413.1"/>
    <property type="molecule type" value="Genomic_DNA"/>
</dbReference>
<keyword evidence="9" id="KW-1185">Reference proteome</keyword>
<feature type="transmembrane region" description="Helical" evidence="7">
    <location>
        <begin position="70"/>
        <end position="89"/>
    </location>
</feature>
<feature type="transmembrane region" description="Helical" evidence="7">
    <location>
        <begin position="101"/>
        <end position="120"/>
    </location>
</feature>
<dbReference type="InterPro" id="IPR051907">
    <property type="entry name" value="DoxX-like_oxidoreductase"/>
</dbReference>
<dbReference type="AlphaFoldDB" id="A0A5C4N9X2"/>
<dbReference type="Pfam" id="PF07681">
    <property type="entry name" value="DoxX"/>
    <property type="match status" value="1"/>
</dbReference>
<comment type="similarity">
    <text evidence="2">Belongs to the DoxX family.</text>
</comment>
<comment type="caution">
    <text evidence="8">The sequence shown here is derived from an EMBL/GenBank/DDBJ whole genome shotgun (WGS) entry which is preliminary data.</text>
</comment>
<name>A0A5C4N9X2_9RHOB</name>
<proteinExistence type="inferred from homology"/>
<sequence length="123" mass="13010">MDGRSLALFGARLLVAQLFLLGSAQKWFSPGGVEGLLAGRGWPEWLVWPALGFNLIGGGLLALGVGTRPLSLLLAAYCGVTSLFHYIPADPWQMTIFVKNWAIAGGCLALAASGSGRWALRPD</sequence>
<evidence type="ECO:0000256" key="5">
    <source>
        <dbReference type="ARBA" id="ARBA00022989"/>
    </source>
</evidence>
<gene>
    <name evidence="8" type="ORF">FHG71_11705</name>
</gene>
<dbReference type="RefSeq" id="WP_139081866.1">
    <property type="nucleotide sequence ID" value="NZ_VDFV01000014.1"/>
</dbReference>
<dbReference type="PANTHER" id="PTHR33452:SF1">
    <property type="entry name" value="INNER MEMBRANE PROTEIN YPHA-RELATED"/>
    <property type="match status" value="1"/>
</dbReference>
<dbReference type="GO" id="GO:0005886">
    <property type="term" value="C:plasma membrane"/>
    <property type="evidence" value="ECO:0007669"/>
    <property type="project" value="UniProtKB-SubCell"/>
</dbReference>
<dbReference type="InterPro" id="IPR032808">
    <property type="entry name" value="DoxX"/>
</dbReference>
<accession>A0A5C4N9X2</accession>
<evidence type="ECO:0000256" key="7">
    <source>
        <dbReference type="SAM" id="Phobius"/>
    </source>
</evidence>
<evidence type="ECO:0000256" key="1">
    <source>
        <dbReference type="ARBA" id="ARBA00004651"/>
    </source>
</evidence>
<feature type="transmembrane region" description="Helical" evidence="7">
    <location>
        <begin position="45"/>
        <end position="63"/>
    </location>
</feature>
<evidence type="ECO:0000313" key="9">
    <source>
        <dbReference type="Proteomes" id="UP000305709"/>
    </source>
</evidence>
<dbReference type="Proteomes" id="UP000305709">
    <property type="component" value="Unassembled WGS sequence"/>
</dbReference>
<reference evidence="8 9" key="1">
    <citation type="submission" date="2019-06" db="EMBL/GenBank/DDBJ databases">
        <authorList>
            <person name="Jiang L."/>
        </authorList>
    </citation>
    <scope>NUCLEOTIDE SEQUENCE [LARGE SCALE GENOMIC DNA]</scope>
    <source>
        <strain evidence="8 9">YIM 48858</strain>
    </source>
</reference>
<keyword evidence="3" id="KW-1003">Cell membrane</keyword>
<organism evidence="8 9">
    <name type="scientific">Rubellimicrobium roseum</name>
    <dbReference type="NCBI Taxonomy" id="687525"/>
    <lineage>
        <taxon>Bacteria</taxon>
        <taxon>Pseudomonadati</taxon>
        <taxon>Pseudomonadota</taxon>
        <taxon>Alphaproteobacteria</taxon>
        <taxon>Rhodobacterales</taxon>
        <taxon>Roseobacteraceae</taxon>
        <taxon>Rubellimicrobium</taxon>
    </lineage>
</organism>
<evidence type="ECO:0000313" key="8">
    <source>
        <dbReference type="EMBL" id="TNC71413.1"/>
    </source>
</evidence>
<dbReference type="PANTHER" id="PTHR33452">
    <property type="entry name" value="OXIDOREDUCTASE CATD-RELATED"/>
    <property type="match status" value="1"/>
</dbReference>